<organism evidence="1">
    <name type="scientific">Rhizophora mucronata</name>
    <name type="common">Asiatic mangrove</name>
    <dbReference type="NCBI Taxonomy" id="61149"/>
    <lineage>
        <taxon>Eukaryota</taxon>
        <taxon>Viridiplantae</taxon>
        <taxon>Streptophyta</taxon>
        <taxon>Embryophyta</taxon>
        <taxon>Tracheophyta</taxon>
        <taxon>Spermatophyta</taxon>
        <taxon>Magnoliopsida</taxon>
        <taxon>eudicotyledons</taxon>
        <taxon>Gunneridae</taxon>
        <taxon>Pentapetalae</taxon>
        <taxon>rosids</taxon>
        <taxon>fabids</taxon>
        <taxon>Malpighiales</taxon>
        <taxon>Rhizophoraceae</taxon>
        <taxon>Rhizophora</taxon>
    </lineage>
</organism>
<sequence length="15" mass="1608">MAMKHGNKPIVVIAV</sequence>
<protein>
    <submittedName>
        <fullName evidence="1">Uncharacterized protein</fullName>
    </submittedName>
</protein>
<dbReference type="EMBL" id="GGEC01066021">
    <property type="protein sequence ID" value="MBX46505.1"/>
    <property type="molecule type" value="Transcribed_RNA"/>
</dbReference>
<proteinExistence type="predicted"/>
<evidence type="ECO:0000313" key="1">
    <source>
        <dbReference type="EMBL" id="MBX46505.1"/>
    </source>
</evidence>
<accession>A0A2P2NVK9</accession>
<name>A0A2P2NVK9_RHIMU</name>
<reference evidence="1" key="1">
    <citation type="submission" date="2018-02" db="EMBL/GenBank/DDBJ databases">
        <title>Rhizophora mucronata_Transcriptome.</title>
        <authorList>
            <person name="Meera S.P."/>
            <person name="Sreeshan A."/>
            <person name="Augustine A."/>
        </authorList>
    </citation>
    <scope>NUCLEOTIDE SEQUENCE</scope>
    <source>
        <tissue evidence="1">Leaf</tissue>
    </source>
</reference>